<organism evidence="2">
    <name type="scientific">Streptomyces sp. R11</name>
    <dbReference type="NCBI Taxonomy" id="3238625"/>
    <lineage>
        <taxon>Bacteria</taxon>
        <taxon>Bacillati</taxon>
        <taxon>Actinomycetota</taxon>
        <taxon>Actinomycetes</taxon>
        <taxon>Kitasatosporales</taxon>
        <taxon>Streptomycetaceae</taxon>
        <taxon>Streptomyces</taxon>
    </lineage>
</organism>
<name>A0AB39NAS9_9ACTN</name>
<protein>
    <submittedName>
        <fullName evidence="2">Helix-turn-helix domain-containing protein</fullName>
    </submittedName>
</protein>
<feature type="compositionally biased region" description="Basic and acidic residues" evidence="1">
    <location>
        <begin position="79"/>
        <end position="91"/>
    </location>
</feature>
<reference evidence="2" key="1">
    <citation type="submission" date="2024-07" db="EMBL/GenBank/DDBJ databases">
        <authorList>
            <person name="Yu S.T."/>
        </authorList>
    </citation>
    <scope>NUCLEOTIDE SEQUENCE</scope>
    <source>
        <strain evidence="2">R11</strain>
    </source>
</reference>
<gene>
    <name evidence="2" type="ORF">AB5J55_35050</name>
</gene>
<evidence type="ECO:0000313" key="2">
    <source>
        <dbReference type="EMBL" id="XDQ14493.1"/>
    </source>
</evidence>
<feature type="region of interest" description="Disordered" evidence="1">
    <location>
        <begin position="76"/>
        <end position="100"/>
    </location>
</feature>
<sequence length="100" mass="11130">MHNRKGPRPSPPKGSLWIEDAAAHLGLELTTLRKWRLLGKDTVLGMPGYKVGRYVAYKVADLDAYLDRQYQAAVTPDAGRIHDSRPPEPRISRKPARAAA</sequence>
<dbReference type="EMBL" id="CP163432">
    <property type="protein sequence ID" value="XDQ14493.1"/>
    <property type="molecule type" value="Genomic_DNA"/>
</dbReference>
<dbReference type="RefSeq" id="WP_369274455.1">
    <property type="nucleotide sequence ID" value="NZ_CP163432.1"/>
</dbReference>
<dbReference type="AlphaFoldDB" id="A0AB39NAS9"/>
<accession>A0AB39NAS9</accession>
<proteinExistence type="predicted"/>
<evidence type="ECO:0000256" key="1">
    <source>
        <dbReference type="SAM" id="MobiDB-lite"/>
    </source>
</evidence>